<proteinExistence type="predicted"/>
<dbReference type="InterPro" id="IPR011006">
    <property type="entry name" value="CheY-like_superfamily"/>
</dbReference>
<evidence type="ECO:0000256" key="1">
    <source>
        <dbReference type="PROSITE-ProRule" id="PRU00169"/>
    </source>
</evidence>
<dbReference type="PROSITE" id="PS50110">
    <property type="entry name" value="RESPONSE_REGULATORY"/>
    <property type="match status" value="1"/>
</dbReference>
<dbReference type="RefSeq" id="WP_377698420.1">
    <property type="nucleotide sequence ID" value="NZ_JBHLWE010000023.1"/>
</dbReference>
<sequence length="110" mass="11940">MVEDDYLLAGELRSWLAGEGATVIGPVPRVDTALELLDHSPLPSLAVLDVNLQGRMVWPVADALIARDIPFVFVTGYDAEVIPHAYAQAPRAEKPVELRQLLRLLLSVGG</sequence>
<organism evidence="3 4">
    <name type="scientific">Paracoccus niistensis</name>
    <dbReference type="NCBI Taxonomy" id="632935"/>
    <lineage>
        <taxon>Bacteria</taxon>
        <taxon>Pseudomonadati</taxon>
        <taxon>Pseudomonadota</taxon>
        <taxon>Alphaproteobacteria</taxon>
        <taxon>Rhodobacterales</taxon>
        <taxon>Paracoccaceae</taxon>
        <taxon>Paracoccus</taxon>
    </lineage>
</organism>
<dbReference type="InterPro" id="IPR001789">
    <property type="entry name" value="Sig_transdc_resp-reg_receiver"/>
</dbReference>
<reference evidence="3 4" key="1">
    <citation type="submission" date="2024-09" db="EMBL/GenBank/DDBJ databases">
        <authorList>
            <person name="Sun Q."/>
            <person name="Mori K."/>
        </authorList>
    </citation>
    <scope>NUCLEOTIDE SEQUENCE [LARGE SCALE GENOMIC DNA]</scope>
    <source>
        <strain evidence="3 4">KCTC 22789</strain>
    </source>
</reference>
<dbReference type="EMBL" id="JBHLWE010000023">
    <property type="protein sequence ID" value="MFC0340759.1"/>
    <property type="molecule type" value="Genomic_DNA"/>
</dbReference>
<name>A0ABV6I3H9_9RHOB</name>
<dbReference type="Proteomes" id="UP001589799">
    <property type="component" value="Unassembled WGS sequence"/>
</dbReference>
<evidence type="ECO:0000313" key="4">
    <source>
        <dbReference type="Proteomes" id="UP001589799"/>
    </source>
</evidence>
<accession>A0ABV6I3H9</accession>
<comment type="caution">
    <text evidence="3">The sequence shown here is derived from an EMBL/GenBank/DDBJ whole genome shotgun (WGS) entry which is preliminary data.</text>
</comment>
<dbReference type="SUPFAM" id="SSF52172">
    <property type="entry name" value="CheY-like"/>
    <property type="match status" value="1"/>
</dbReference>
<protein>
    <submittedName>
        <fullName evidence="3">Response regulator</fullName>
    </submittedName>
</protein>
<evidence type="ECO:0000259" key="2">
    <source>
        <dbReference type="PROSITE" id="PS50110"/>
    </source>
</evidence>
<dbReference type="Gene3D" id="3.40.50.2300">
    <property type="match status" value="1"/>
</dbReference>
<keyword evidence="4" id="KW-1185">Reference proteome</keyword>
<keyword evidence="1" id="KW-0597">Phosphoprotein</keyword>
<gene>
    <name evidence="3" type="ORF">ACFFII_08265</name>
</gene>
<feature type="domain" description="Response regulatory" evidence="2">
    <location>
        <begin position="1"/>
        <end position="109"/>
    </location>
</feature>
<feature type="modified residue" description="4-aspartylphosphate" evidence="1">
    <location>
        <position position="49"/>
    </location>
</feature>
<evidence type="ECO:0000313" key="3">
    <source>
        <dbReference type="EMBL" id="MFC0340759.1"/>
    </source>
</evidence>